<dbReference type="PANTHER" id="PTHR33085">
    <property type="entry name" value="OS12G0113100 PROTEIN-RELATED"/>
    <property type="match status" value="1"/>
</dbReference>
<protein>
    <submittedName>
        <fullName evidence="1">Uncharacterized protein</fullName>
    </submittedName>
</protein>
<keyword evidence="2" id="KW-1185">Reference proteome</keyword>
<sequence length="288" mass="32346">MEALLTRCGVPPLHYRPLAVSGGTILGVTPQPPRVPADRPMIYIAGGELRDTADTGPPIMLLVGDATVVRMDTVIYGESFRFEALRLLPGGGGWHVVPLPRPPVMPLLSPFHRVSISSYFVKDARVWISVTGEGIFSLNAEEGSWRMEFPEEIELLEGRALYVPELGSVVGLTPGDQLLYAYGFDERGVPRWRRTWREAIPWECYYDGKTPSREMVSLAYLGKRRFCIFRPVSRVGDQGRVTCNYNSFLVLELRRRPADGDLELAKRGTLVYHGEWRPGNCLGCYFID</sequence>
<dbReference type="EMBL" id="PQIB02000001">
    <property type="protein sequence ID" value="RLN38761.1"/>
    <property type="molecule type" value="Genomic_DNA"/>
</dbReference>
<dbReference type="Pfam" id="PF07893">
    <property type="entry name" value="DUF1668"/>
    <property type="match status" value="1"/>
</dbReference>
<comment type="caution">
    <text evidence="1">The sequence shown here is derived from an EMBL/GenBank/DDBJ whole genome shotgun (WGS) entry which is preliminary data.</text>
</comment>
<dbReference type="AlphaFoldDB" id="A0A3L6THB7"/>
<proteinExistence type="predicted"/>
<dbReference type="Proteomes" id="UP000275267">
    <property type="component" value="Unassembled WGS sequence"/>
</dbReference>
<gene>
    <name evidence="1" type="ORF">C2845_PM01G28820</name>
</gene>
<evidence type="ECO:0000313" key="1">
    <source>
        <dbReference type="EMBL" id="RLN38761.1"/>
    </source>
</evidence>
<dbReference type="InterPro" id="IPR012871">
    <property type="entry name" value="DUF1668_ORYSA"/>
</dbReference>
<accession>A0A3L6THB7</accession>
<dbReference type="OrthoDB" id="684300at2759"/>
<reference evidence="2" key="1">
    <citation type="journal article" date="2019" name="Nat. Commun.">
        <title>The genome of broomcorn millet.</title>
        <authorList>
            <person name="Zou C."/>
            <person name="Miki D."/>
            <person name="Li D."/>
            <person name="Tang Q."/>
            <person name="Xiao L."/>
            <person name="Rajput S."/>
            <person name="Deng P."/>
            <person name="Jia W."/>
            <person name="Huang R."/>
            <person name="Zhang M."/>
            <person name="Sun Y."/>
            <person name="Hu J."/>
            <person name="Fu X."/>
            <person name="Schnable P.S."/>
            <person name="Li F."/>
            <person name="Zhang H."/>
            <person name="Feng B."/>
            <person name="Zhu X."/>
            <person name="Liu R."/>
            <person name="Schnable J.C."/>
            <person name="Zhu J.-K."/>
            <person name="Zhang H."/>
        </authorList>
    </citation>
    <scope>NUCLEOTIDE SEQUENCE [LARGE SCALE GENOMIC DNA]</scope>
</reference>
<evidence type="ECO:0000313" key="2">
    <source>
        <dbReference type="Proteomes" id="UP000275267"/>
    </source>
</evidence>
<name>A0A3L6THB7_PANMI</name>
<dbReference type="PANTHER" id="PTHR33085:SF64">
    <property type="entry name" value="OS09G0555900 PROTEIN"/>
    <property type="match status" value="1"/>
</dbReference>
<organism evidence="1 2">
    <name type="scientific">Panicum miliaceum</name>
    <name type="common">Proso millet</name>
    <name type="synonym">Broomcorn millet</name>
    <dbReference type="NCBI Taxonomy" id="4540"/>
    <lineage>
        <taxon>Eukaryota</taxon>
        <taxon>Viridiplantae</taxon>
        <taxon>Streptophyta</taxon>
        <taxon>Embryophyta</taxon>
        <taxon>Tracheophyta</taxon>
        <taxon>Spermatophyta</taxon>
        <taxon>Magnoliopsida</taxon>
        <taxon>Liliopsida</taxon>
        <taxon>Poales</taxon>
        <taxon>Poaceae</taxon>
        <taxon>PACMAD clade</taxon>
        <taxon>Panicoideae</taxon>
        <taxon>Panicodae</taxon>
        <taxon>Paniceae</taxon>
        <taxon>Panicinae</taxon>
        <taxon>Panicum</taxon>
        <taxon>Panicum sect. Panicum</taxon>
    </lineage>
</organism>